<comment type="caution">
    <text evidence="13">The sequence shown here is derived from an EMBL/GenBank/DDBJ whole genome shotgun (WGS) entry which is preliminary data.</text>
</comment>
<comment type="function">
    <text evidence="11">The beta subunit is responsible for the synthesis of L-tryptophan from indole and L-serine.</text>
</comment>
<dbReference type="InterPro" id="IPR023026">
    <property type="entry name" value="Trp_synth_beta/beta-like"/>
</dbReference>
<evidence type="ECO:0000256" key="11">
    <source>
        <dbReference type="HAMAP-Rule" id="MF_00133"/>
    </source>
</evidence>
<evidence type="ECO:0000256" key="5">
    <source>
        <dbReference type="ARBA" id="ARBA00022605"/>
    </source>
</evidence>
<comment type="pathway">
    <text evidence="2 11">Amino-acid biosynthesis; L-tryptophan biosynthesis; L-tryptophan from chorismate: step 5/5.</text>
</comment>
<dbReference type="InterPro" id="IPR006653">
    <property type="entry name" value="Trp_synth_b_CS"/>
</dbReference>
<evidence type="ECO:0000256" key="4">
    <source>
        <dbReference type="ARBA" id="ARBA00011270"/>
    </source>
</evidence>
<proteinExistence type="inferred from homology"/>
<dbReference type="InterPro" id="IPR006654">
    <property type="entry name" value="Trp_synth_beta"/>
</dbReference>
<dbReference type="Pfam" id="PF00291">
    <property type="entry name" value="PALP"/>
    <property type="match status" value="1"/>
</dbReference>
<dbReference type="PROSITE" id="PS00168">
    <property type="entry name" value="TRP_SYNTHASE_BETA"/>
    <property type="match status" value="1"/>
</dbReference>
<evidence type="ECO:0000256" key="2">
    <source>
        <dbReference type="ARBA" id="ARBA00004733"/>
    </source>
</evidence>
<keyword evidence="14" id="KW-1185">Reference proteome</keyword>
<evidence type="ECO:0000256" key="3">
    <source>
        <dbReference type="ARBA" id="ARBA00009982"/>
    </source>
</evidence>
<dbReference type="EC" id="4.2.1.20" evidence="11"/>
<evidence type="ECO:0000256" key="1">
    <source>
        <dbReference type="ARBA" id="ARBA00001933"/>
    </source>
</evidence>
<dbReference type="InterPro" id="IPR001926">
    <property type="entry name" value="TrpB-like_PALP"/>
</dbReference>
<evidence type="ECO:0000256" key="9">
    <source>
        <dbReference type="ARBA" id="ARBA00023239"/>
    </source>
</evidence>
<sequence length="397" mass="42943">MEKIYKNPDENGYYGEFGGAFVPEMLYPNIQELQNKYLSILNDTEFRKTFEELLKYYVGRDTPLYFASSLSARYGCKVYLKREDLNHTGAHKINNALGQALLAKRLGKKRIIAETGAGQHGVATATACALLGLDCTVYMGAVDIERQQPNVGRMQMLGAQVIAVESGSKTLKDAVNEALRDWISRPTDTHYIIGSVVGPHPFPDIVTRLQSVISEEIKQQVLEKTGALPAAVIACVGGGSNAAGAFYHFIEDPQVQLIAVEAAGQGIESGKSAATTALGTPGILHGSKSIVMQDLHGQVIEPHSISAGLDYPGIGPMHAHLFATKRAQYIAVTDQQAVEAAFSLTQEEGIIPALESAHALAALDQLQFCSEDVVVVCLSGRGDKDMETYLSYFNNKH</sequence>
<dbReference type="PANTHER" id="PTHR48077">
    <property type="entry name" value="TRYPTOPHAN SYNTHASE-RELATED"/>
    <property type="match status" value="1"/>
</dbReference>
<dbReference type="CDD" id="cd06446">
    <property type="entry name" value="Trp-synth_B"/>
    <property type="match status" value="1"/>
</dbReference>
<comment type="similarity">
    <text evidence="3 11">Belongs to the TrpB family.</text>
</comment>
<keyword evidence="9 11" id="KW-0456">Lyase</keyword>
<dbReference type="EMBL" id="JADKYY010000001">
    <property type="protein sequence ID" value="MBF5026344.1"/>
    <property type="molecule type" value="Genomic_DNA"/>
</dbReference>
<dbReference type="FunFam" id="3.40.50.1100:FF:000004">
    <property type="entry name" value="Tryptophan synthase beta chain"/>
    <property type="match status" value="1"/>
</dbReference>
<evidence type="ECO:0000313" key="13">
    <source>
        <dbReference type="EMBL" id="MBF5026344.1"/>
    </source>
</evidence>
<dbReference type="GO" id="GO:0005737">
    <property type="term" value="C:cytoplasm"/>
    <property type="evidence" value="ECO:0007669"/>
    <property type="project" value="TreeGrafter"/>
</dbReference>
<comment type="catalytic activity">
    <reaction evidence="10 11">
        <text>(1S,2R)-1-C-(indol-3-yl)glycerol 3-phosphate + L-serine = D-glyceraldehyde 3-phosphate + L-tryptophan + H2O</text>
        <dbReference type="Rhea" id="RHEA:10532"/>
        <dbReference type="ChEBI" id="CHEBI:15377"/>
        <dbReference type="ChEBI" id="CHEBI:33384"/>
        <dbReference type="ChEBI" id="CHEBI:57912"/>
        <dbReference type="ChEBI" id="CHEBI:58866"/>
        <dbReference type="ChEBI" id="CHEBI:59776"/>
        <dbReference type="EC" id="4.2.1.20"/>
    </reaction>
</comment>
<evidence type="ECO:0000256" key="7">
    <source>
        <dbReference type="ARBA" id="ARBA00022898"/>
    </source>
</evidence>
<dbReference type="HAMAP" id="MF_00133">
    <property type="entry name" value="Trp_synth_beta"/>
    <property type="match status" value="1"/>
</dbReference>
<dbReference type="PIRSF" id="PIRSF001413">
    <property type="entry name" value="Trp_syn_beta"/>
    <property type="match status" value="1"/>
</dbReference>
<evidence type="ECO:0000256" key="10">
    <source>
        <dbReference type="ARBA" id="ARBA00049047"/>
    </source>
</evidence>
<evidence type="ECO:0000256" key="6">
    <source>
        <dbReference type="ARBA" id="ARBA00022822"/>
    </source>
</evidence>
<keyword evidence="7 11" id="KW-0663">Pyridoxal phosphate</keyword>
<comment type="subunit">
    <text evidence="4 11">Tetramer of two alpha and two beta chains.</text>
</comment>
<evidence type="ECO:0000256" key="8">
    <source>
        <dbReference type="ARBA" id="ARBA00023141"/>
    </source>
</evidence>
<comment type="cofactor">
    <cofactor evidence="1 11">
        <name>pyridoxal 5'-phosphate</name>
        <dbReference type="ChEBI" id="CHEBI:597326"/>
    </cofactor>
</comment>
<dbReference type="InterPro" id="IPR036052">
    <property type="entry name" value="TrpB-like_PALP_sf"/>
</dbReference>
<dbReference type="RefSeq" id="WP_194738272.1">
    <property type="nucleotide sequence ID" value="NZ_JADKYY010000001.1"/>
</dbReference>
<dbReference type="GO" id="GO:0004834">
    <property type="term" value="F:tryptophan synthase activity"/>
    <property type="evidence" value="ECO:0007669"/>
    <property type="project" value="UniProtKB-UniRule"/>
</dbReference>
<dbReference type="Proteomes" id="UP000694480">
    <property type="component" value="Unassembled WGS sequence"/>
</dbReference>
<dbReference type="NCBIfam" id="TIGR00263">
    <property type="entry name" value="trpB"/>
    <property type="match status" value="1"/>
</dbReference>
<reference evidence="13" key="1">
    <citation type="submission" date="2020-11" db="EMBL/GenBank/DDBJ databases">
        <title>Genome seq and assembly of Planobacterium sp.</title>
        <authorList>
            <person name="Chhetri G."/>
        </authorList>
    </citation>
    <scope>NUCLEOTIDE SEQUENCE</scope>
    <source>
        <strain evidence="13">GCR5</strain>
    </source>
</reference>
<evidence type="ECO:0000313" key="14">
    <source>
        <dbReference type="Proteomes" id="UP000694480"/>
    </source>
</evidence>
<name>A0A930YU10_9FLAO</name>
<feature type="domain" description="Tryptophan synthase beta chain-like PALP" evidence="12">
    <location>
        <begin position="59"/>
        <end position="380"/>
    </location>
</feature>
<accession>A0A930YU10</accession>
<dbReference type="FunFam" id="3.40.50.1100:FF:000001">
    <property type="entry name" value="Tryptophan synthase beta chain"/>
    <property type="match status" value="1"/>
</dbReference>
<dbReference type="AlphaFoldDB" id="A0A930YU10"/>
<keyword evidence="6 11" id="KW-0822">Tryptophan biosynthesis</keyword>
<dbReference type="SUPFAM" id="SSF53686">
    <property type="entry name" value="Tryptophan synthase beta subunit-like PLP-dependent enzymes"/>
    <property type="match status" value="1"/>
</dbReference>
<keyword evidence="8 11" id="KW-0057">Aromatic amino acid biosynthesis</keyword>
<keyword evidence="5 11" id="KW-0028">Amino-acid biosynthesis</keyword>
<protein>
    <recommendedName>
        <fullName evidence="11">Tryptophan synthase beta chain</fullName>
        <ecNumber evidence="11">4.2.1.20</ecNumber>
    </recommendedName>
</protein>
<organism evidence="13 14">
    <name type="scientific">Planobacterium oryzisoli</name>
    <dbReference type="NCBI Taxonomy" id="2771435"/>
    <lineage>
        <taxon>Bacteria</taxon>
        <taxon>Pseudomonadati</taxon>
        <taxon>Bacteroidota</taxon>
        <taxon>Flavobacteriia</taxon>
        <taxon>Flavobacteriales</taxon>
        <taxon>Weeksellaceae</taxon>
        <taxon>Chryseobacterium group</taxon>
        <taxon>Chryseobacterium</taxon>
    </lineage>
</organism>
<dbReference type="Gene3D" id="3.40.50.1100">
    <property type="match status" value="2"/>
</dbReference>
<dbReference type="PANTHER" id="PTHR48077:SF3">
    <property type="entry name" value="TRYPTOPHAN SYNTHASE"/>
    <property type="match status" value="1"/>
</dbReference>
<evidence type="ECO:0000259" key="12">
    <source>
        <dbReference type="Pfam" id="PF00291"/>
    </source>
</evidence>
<gene>
    <name evidence="11 13" type="primary">trpB</name>
    <name evidence="13" type="ORF">IC612_00845</name>
</gene>
<feature type="modified residue" description="N6-(pyridoxal phosphate)lysine" evidence="11">
    <location>
        <position position="92"/>
    </location>
</feature>